<proteinExistence type="predicted"/>
<dbReference type="InterPro" id="IPR000998">
    <property type="entry name" value="MAM_dom"/>
</dbReference>
<organism evidence="2 3">
    <name type="scientific">Araneus ventricosus</name>
    <name type="common">Orbweaver spider</name>
    <name type="synonym">Epeira ventricosa</name>
    <dbReference type="NCBI Taxonomy" id="182803"/>
    <lineage>
        <taxon>Eukaryota</taxon>
        <taxon>Metazoa</taxon>
        <taxon>Ecdysozoa</taxon>
        <taxon>Arthropoda</taxon>
        <taxon>Chelicerata</taxon>
        <taxon>Arachnida</taxon>
        <taxon>Araneae</taxon>
        <taxon>Araneomorphae</taxon>
        <taxon>Entelegynae</taxon>
        <taxon>Araneoidea</taxon>
        <taxon>Araneidae</taxon>
        <taxon>Araneus</taxon>
    </lineage>
</organism>
<protein>
    <recommendedName>
        <fullName evidence="1">MAM domain-containing protein</fullName>
    </recommendedName>
</protein>
<reference evidence="2 3" key="1">
    <citation type="journal article" date="2019" name="Sci. Rep.">
        <title>Orb-weaving spider Araneus ventricosus genome elucidates the spidroin gene catalogue.</title>
        <authorList>
            <person name="Kono N."/>
            <person name="Nakamura H."/>
            <person name="Ohtoshi R."/>
            <person name="Moran D.A.P."/>
            <person name="Shinohara A."/>
            <person name="Yoshida Y."/>
            <person name="Fujiwara M."/>
            <person name="Mori M."/>
            <person name="Tomita M."/>
            <person name="Arakawa K."/>
        </authorList>
    </citation>
    <scope>NUCLEOTIDE SEQUENCE [LARGE SCALE GENOMIC DNA]</scope>
</reference>
<evidence type="ECO:0000313" key="3">
    <source>
        <dbReference type="Proteomes" id="UP000499080"/>
    </source>
</evidence>
<dbReference type="PANTHER" id="PTHR23282:SF101">
    <property type="entry name" value="MAM DOMAIN-CONTAINING PROTEIN"/>
    <property type="match status" value="1"/>
</dbReference>
<sequence length="107" mass="11985">VVFEVNVGSRGYGQVAIDDILISNGVCPDQGYCDFETEDCLWEDVRAPFDSSNKQFYSPNALVQRADVTQDLLKDDMDWVRHIGEDYFGPSLDHTLGSPQGMLVHKS</sequence>
<dbReference type="PROSITE" id="PS50060">
    <property type="entry name" value="MAM_2"/>
    <property type="match status" value="2"/>
</dbReference>
<accession>A0A4Y2MLT1</accession>
<feature type="non-terminal residue" evidence="2">
    <location>
        <position position="1"/>
    </location>
</feature>
<dbReference type="InterPro" id="IPR051560">
    <property type="entry name" value="MAM_domain-containing"/>
</dbReference>
<dbReference type="EMBL" id="BGPR01123881">
    <property type="protein sequence ID" value="GBN28128.1"/>
    <property type="molecule type" value="Genomic_DNA"/>
</dbReference>
<evidence type="ECO:0000313" key="2">
    <source>
        <dbReference type="EMBL" id="GBN28128.1"/>
    </source>
</evidence>
<evidence type="ECO:0000259" key="1">
    <source>
        <dbReference type="PROSITE" id="PS50060"/>
    </source>
</evidence>
<dbReference type="AlphaFoldDB" id="A0A4Y2MLT1"/>
<feature type="domain" description="MAM" evidence="1">
    <location>
        <begin position="31"/>
        <end position="107"/>
    </location>
</feature>
<gene>
    <name evidence="2" type="ORF">AVEN_217556_1</name>
</gene>
<dbReference type="PANTHER" id="PTHR23282">
    <property type="entry name" value="APICAL ENDOSOMAL GLYCOPROTEIN PRECURSOR"/>
    <property type="match status" value="1"/>
</dbReference>
<keyword evidence="3" id="KW-1185">Reference proteome</keyword>
<dbReference type="Proteomes" id="UP000499080">
    <property type="component" value="Unassembled WGS sequence"/>
</dbReference>
<feature type="domain" description="MAM" evidence="1">
    <location>
        <begin position="1"/>
        <end position="29"/>
    </location>
</feature>
<dbReference type="OrthoDB" id="6462594at2759"/>
<name>A0A4Y2MLT1_ARAVE</name>
<dbReference type="GO" id="GO:0016020">
    <property type="term" value="C:membrane"/>
    <property type="evidence" value="ECO:0007669"/>
    <property type="project" value="InterPro"/>
</dbReference>
<comment type="caution">
    <text evidence="2">The sequence shown here is derived from an EMBL/GenBank/DDBJ whole genome shotgun (WGS) entry which is preliminary data.</text>
</comment>